<organism evidence="2 3">
    <name type="scientific">Kitasatospora phosalacinea</name>
    <dbReference type="NCBI Taxonomy" id="2065"/>
    <lineage>
        <taxon>Bacteria</taxon>
        <taxon>Bacillati</taxon>
        <taxon>Actinomycetota</taxon>
        <taxon>Actinomycetes</taxon>
        <taxon>Kitasatosporales</taxon>
        <taxon>Streptomycetaceae</taxon>
        <taxon>Kitasatospora</taxon>
    </lineage>
</organism>
<name>A0ABW6GLS0_9ACTN</name>
<evidence type="ECO:0000256" key="1">
    <source>
        <dbReference type="SAM" id="MobiDB-lite"/>
    </source>
</evidence>
<dbReference type="EMBL" id="JBHYPX010000032">
    <property type="protein sequence ID" value="MFE1353678.1"/>
    <property type="molecule type" value="Genomic_DNA"/>
</dbReference>
<feature type="region of interest" description="Disordered" evidence="1">
    <location>
        <begin position="87"/>
        <end position="116"/>
    </location>
</feature>
<evidence type="ECO:0000313" key="2">
    <source>
        <dbReference type="EMBL" id="MFE1353678.1"/>
    </source>
</evidence>
<feature type="region of interest" description="Disordered" evidence="1">
    <location>
        <begin position="1"/>
        <end position="26"/>
    </location>
</feature>
<protein>
    <recommendedName>
        <fullName evidence="4">WXG100 family type VII secretion target</fullName>
    </recommendedName>
</protein>
<proteinExistence type="predicted"/>
<sequence length="249" mass="27127">MSNDEQARRYVEAETPAEPVLTDRLMPEEMPRQRGVLAEPLQPFQQDTPVEPLQSRQRGVLAEPLQPFQQAEEATVPLQPAYVMARPMEQSVPKPATRTLAAKERGETGGAGTGFQVDPEQYRAAVSPMLAAYEQVASLSRSLSAFMSSMEAQNPWGNDESGKKFAEGEKGYLQYSHDTMTVLKGLPDELKYIADGLKAMAAGYENADEDVTAELDGIESTAPLPTAPSLPSTPVQPIISTRPVQSGRH</sequence>
<feature type="compositionally biased region" description="Basic and acidic residues" evidence="1">
    <location>
        <begin position="1"/>
        <end position="12"/>
    </location>
</feature>
<dbReference type="Gene3D" id="1.10.287.1060">
    <property type="entry name" value="ESAT-6-like"/>
    <property type="match status" value="1"/>
</dbReference>
<reference evidence="2 3" key="1">
    <citation type="submission" date="2024-09" db="EMBL/GenBank/DDBJ databases">
        <title>The Natural Products Discovery Center: Release of the First 8490 Sequenced Strains for Exploring Actinobacteria Biosynthetic Diversity.</title>
        <authorList>
            <person name="Kalkreuter E."/>
            <person name="Kautsar S.A."/>
            <person name="Yang D."/>
            <person name="Bader C.D."/>
            <person name="Teijaro C.N."/>
            <person name="Fluegel L."/>
            <person name="Davis C.M."/>
            <person name="Simpson J.R."/>
            <person name="Lauterbach L."/>
            <person name="Steele A.D."/>
            <person name="Gui C."/>
            <person name="Meng S."/>
            <person name="Li G."/>
            <person name="Viehrig K."/>
            <person name="Ye F."/>
            <person name="Su P."/>
            <person name="Kiefer A.F."/>
            <person name="Nichols A."/>
            <person name="Cepeda A.J."/>
            <person name="Yan W."/>
            <person name="Fan B."/>
            <person name="Jiang Y."/>
            <person name="Adhikari A."/>
            <person name="Zheng C.-J."/>
            <person name="Schuster L."/>
            <person name="Cowan T.M."/>
            <person name="Smanski M.J."/>
            <person name="Chevrette M.G."/>
            <person name="De Carvalho L.P.S."/>
            <person name="Shen B."/>
        </authorList>
    </citation>
    <scope>NUCLEOTIDE SEQUENCE [LARGE SCALE GENOMIC DNA]</scope>
    <source>
        <strain evidence="2 3">NPDC058753</strain>
    </source>
</reference>
<comment type="caution">
    <text evidence="2">The sequence shown here is derived from an EMBL/GenBank/DDBJ whole genome shotgun (WGS) entry which is preliminary data.</text>
</comment>
<dbReference type="RefSeq" id="WP_380327041.1">
    <property type="nucleotide sequence ID" value="NZ_JBHYPW010000036.1"/>
</dbReference>
<evidence type="ECO:0008006" key="4">
    <source>
        <dbReference type="Google" id="ProtNLM"/>
    </source>
</evidence>
<feature type="compositionally biased region" description="Polar residues" evidence="1">
    <location>
        <begin position="238"/>
        <end position="249"/>
    </location>
</feature>
<feature type="region of interest" description="Disordered" evidence="1">
    <location>
        <begin position="219"/>
        <end position="249"/>
    </location>
</feature>
<evidence type="ECO:0000313" key="3">
    <source>
        <dbReference type="Proteomes" id="UP001599542"/>
    </source>
</evidence>
<feature type="compositionally biased region" description="Low complexity" evidence="1">
    <location>
        <begin position="220"/>
        <end position="233"/>
    </location>
</feature>
<gene>
    <name evidence="2" type="ORF">ACFW6T_16995</name>
</gene>
<accession>A0ABW6GLS0</accession>
<keyword evidence="3" id="KW-1185">Reference proteome</keyword>
<dbReference type="Proteomes" id="UP001599542">
    <property type="component" value="Unassembled WGS sequence"/>
</dbReference>